<dbReference type="NCBIfam" id="TIGR02580">
    <property type="entry name" value="cas_RAMP_Cmr4"/>
    <property type="match status" value="1"/>
</dbReference>
<keyword evidence="1" id="KW-0051">Antiviral defense</keyword>
<feature type="domain" description="CRISPR type III-associated protein" evidence="2">
    <location>
        <begin position="11"/>
        <end position="272"/>
    </location>
</feature>
<protein>
    <submittedName>
        <fullName evidence="3">CRISPR-associated RAMP protein, Cmr4 family</fullName>
    </submittedName>
</protein>
<dbReference type="Pfam" id="PF03787">
    <property type="entry name" value="RAMPs"/>
    <property type="match status" value="1"/>
</dbReference>
<dbReference type="Proteomes" id="UP000000262">
    <property type="component" value="Chromosome"/>
</dbReference>
<sequence>MAEELVPALMSALTHVHVGAGRSPGTVDQPIIKDPMGIPFIPGSSVKGALKSEALLSRGCAECPKPGEDDEECERLCCLLGPDDGEKGASRIVVADFYPLLVPLPSLDKGFIYITSELLLGRAESVGLTEEALKVRELGEERVFVGTEPYVLKKVKFEGEAVLSLHPFLKKRGGEAYLVDEENLPLMLEKSLIRLTRVSLDRKTKTAASGRLWTEEYLPHGTVLSGAFAYRGWENEYCRSGGVGNWKRLLGLEGPKSLVLGGKETVGKGLVRITLA</sequence>
<organism evidence="3 4">
    <name type="scientific">Ignicoccus hospitalis (strain KIN4/I / DSM 18386 / JCM 14125)</name>
    <dbReference type="NCBI Taxonomy" id="453591"/>
    <lineage>
        <taxon>Archaea</taxon>
        <taxon>Thermoproteota</taxon>
        <taxon>Thermoprotei</taxon>
        <taxon>Desulfurococcales</taxon>
        <taxon>Desulfurococcaceae</taxon>
        <taxon>Ignicoccus</taxon>
    </lineage>
</organism>
<dbReference type="AlphaFoldDB" id="A8A9P1"/>
<accession>A8A9P1</accession>
<evidence type="ECO:0000313" key="3">
    <source>
        <dbReference type="EMBL" id="ABU81643.1"/>
    </source>
</evidence>
<dbReference type="PhylomeDB" id="A8A9P1"/>
<evidence type="ECO:0000313" key="4">
    <source>
        <dbReference type="Proteomes" id="UP000000262"/>
    </source>
</evidence>
<gene>
    <name evidence="3" type="ordered locus">Igni_0460</name>
</gene>
<proteinExistence type="predicted"/>
<dbReference type="STRING" id="453591.Igni_0460"/>
<dbReference type="eggNOG" id="arCOG02657">
    <property type="taxonomic scope" value="Archaea"/>
</dbReference>
<dbReference type="HOGENOM" id="CLU_047795_0_0_2"/>
<dbReference type="EMBL" id="CP000816">
    <property type="protein sequence ID" value="ABU81643.1"/>
    <property type="molecule type" value="Genomic_DNA"/>
</dbReference>
<dbReference type="PANTHER" id="PTHR36700:SF1">
    <property type="entry name" value="CRISPR SYSTEM CMR SUBUNIT CMR4"/>
    <property type="match status" value="1"/>
</dbReference>
<dbReference type="RefSeq" id="WP_011998495.1">
    <property type="nucleotide sequence ID" value="NC_009776.1"/>
</dbReference>
<dbReference type="OrthoDB" id="21426at2157"/>
<evidence type="ECO:0000256" key="1">
    <source>
        <dbReference type="ARBA" id="ARBA00023118"/>
    </source>
</evidence>
<keyword evidence="4" id="KW-1185">Reference proteome</keyword>
<dbReference type="InterPro" id="IPR005537">
    <property type="entry name" value="RAMP_III_fam"/>
</dbReference>
<dbReference type="GO" id="GO:0051607">
    <property type="term" value="P:defense response to virus"/>
    <property type="evidence" value="ECO:0007669"/>
    <property type="project" value="UniProtKB-KW"/>
</dbReference>
<evidence type="ECO:0000259" key="2">
    <source>
        <dbReference type="Pfam" id="PF03787"/>
    </source>
</evidence>
<dbReference type="PANTHER" id="PTHR36700">
    <property type="entry name" value="CRISPR SYSTEM CMR SUBUNIT CMR4"/>
    <property type="match status" value="1"/>
</dbReference>
<dbReference type="InterPro" id="IPR013410">
    <property type="entry name" value="CRISPR-assoc_RAMP_Cmr4"/>
</dbReference>
<name>A8A9P1_IGNH4</name>
<dbReference type="KEGG" id="iho:Igni_0460"/>
<dbReference type="GeneID" id="5562421"/>
<reference evidence="3 4" key="1">
    <citation type="journal article" date="2008" name="Genome Biol.">
        <title>A genomic analysis of the archaeal system Ignicoccus hospitalis-Nanoarchaeum equitans.</title>
        <authorList>
            <person name="Podar M."/>
            <person name="Anderson I."/>
            <person name="Makarova K.S."/>
            <person name="Elkins J.G."/>
            <person name="Ivanova N."/>
            <person name="Wall M.A."/>
            <person name="Lykidis A."/>
            <person name="Mavromatis K."/>
            <person name="Sun H."/>
            <person name="Hudson M.E."/>
            <person name="Chen W."/>
            <person name="Deciu C."/>
            <person name="Hutchison D."/>
            <person name="Eads J.R."/>
            <person name="Anderson A."/>
            <person name="Fernandes F."/>
            <person name="Szeto E."/>
            <person name="Lapidus A."/>
            <person name="Kyrpides N.C."/>
            <person name="Saier M.H.Jr."/>
            <person name="Richardson P.M."/>
            <person name="Rachel R."/>
            <person name="Huber H."/>
            <person name="Eisen J.A."/>
            <person name="Koonin E.V."/>
            <person name="Keller M."/>
            <person name="Stetter K.O."/>
        </authorList>
    </citation>
    <scope>NUCLEOTIDE SEQUENCE [LARGE SCALE GENOMIC DNA]</scope>
    <source>
        <strain evidence="4">KIN4/I / DSM 18386 / JCM 14125</strain>
    </source>
</reference>